<dbReference type="EMBL" id="CAJVOS010000082">
    <property type="protein sequence ID" value="CAG8267584.1"/>
    <property type="molecule type" value="Genomic_DNA"/>
</dbReference>
<dbReference type="Pfam" id="PF13639">
    <property type="entry name" value="zf-RING_2"/>
    <property type="match status" value="1"/>
</dbReference>
<protein>
    <recommendedName>
        <fullName evidence="3">RING-type domain-containing protein</fullName>
    </recommendedName>
</protein>
<accession>A0A9W4N583</accession>
<evidence type="ECO:0000256" key="2">
    <source>
        <dbReference type="SAM" id="MobiDB-lite"/>
    </source>
</evidence>
<organism evidence="4 5">
    <name type="scientific">Penicillium olsonii</name>
    <dbReference type="NCBI Taxonomy" id="99116"/>
    <lineage>
        <taxon>Eukaryota</taxon>
        <taxon>Fungi</taxon>
        <taxon>Dikarya</taxon>
        <taxon>Ascomycota</taxon>
        <taxon>Pezizomycotina</taxon>
        <taxon>Eurotiomycetes</taxon>
        <taxon>Eurotiomycetidae</taxon>
        <taxon>Eurotiales</taxon>
        <taxon>Aspergillaceae</taxon>
        <taxon>Penicillium</taxon>
    </lineage>
</organism>
<feature type="compositionally biased region" description="Basic and acidic residues" evidence="2">
    <location>
        <begin position="1"/>
        <end position="11"/>
    </location>
</feature>
<feature type="domain" description="RING-type" evidence="3">
    <location>
        <begin position="130"/>
        <end position="175"/>
    </location>
</feature>
<evidence type="ECO:0000259" key="3">
    <source>
        <dbReference type="PROSITE" id="PS50089"/>
    </source>
</evidence>
<comment type="caution">
    <text evidence="4">The sequence shown here is derived from an EMBL/GenBank/DDBJ whole genome shotgun (WGS) entry which is preliminary data.</text>
</comment>
<proteinExistence type="predicted"/>
<dbReference type="GO" id="GO:0008270">
    <property type="term" value="F:zinc ion binding"/>
    <property type="evidence" value="ECO:0007669"/>
    <property type="project" value="UniProtKB-KW"/>
</dbReference>
<evidence type="ECO:0000313" key="5">
    <source>
        <dbReference type="Proteomes" id="UP001153618"/>
    </source>
</evidence>
<dbReference type="InterPro" id="IPR013083">
    <property type="entry name" value="Znf_RING/FYVE/PHD"/>
</dbReference>
<feature type="compositionally biased region" description="Polar residues" evidence="2">
    <location>
        <begin position="12"/>
        <end position="21"/>
    </location>
</feature>
<dbReference type="AlphaFoldDB" id="A0A9W4N583"/>
<keyword evidence="1" id="KW-0862">Zinc</keyword>
<dbReference type="Proteomes" id="UP001153618">
    <property type="component" value="Unassembled WGS sequence"/>
</dbReference>
<keyword evidence="1" id="KW-0479">Metal-binding</keyword>
<feature type="region of interest" description="Disordered" evidence="2">
    <location>
        <begin position="187"/>
        <end position="206"/>
    </location>
</feature>
<dbReference type="Gene3D" id="3.30.40.10">
    <property type="entry name" value="Zinc/RING finger domain, C3HC4 (zinc finger)"/>
    <property type="match status" value="1"/>
</dbReference>
<feature type="region of interest" description="Disordered" evidence="2">
    <location>
        <begin position="1"/>
        <end position="24"/>
    </location>
</feature>
<feature type="compositionally biased region" description="Acidic residues" evidence="2">
    <location>
        <begin position="195"/>
        <end position="206"/>
    </location>
</feature>
<dbReference type="InterPro" id="IPR001841">
    <property type="entry name" value="Znf_RING"/>
</dbReference>
<name>A0A9W4N583_PENOL</name>
<keyword evidence="1" id="KW-0863">Zinc-finger</keyword>
<keyword evidence="5" id="KW-1185">Reference proteome</keyword>
<dbReference type="SUPFAM" id="SSF57850">
    <property type="entry name" value="RING/U-box"/>
    <property type="match status" value="1"/>
</dbReference>
<dbReference type="OrthoDB" id="8062037at2759"/>
<evidence type="ECO:0000256" key="1">
    <source>
        <dbReference type="PROSITE-ProRule" id="PRU00175"/>
    </source>
</evidence>
<dbReference type="PROSITE" id="PS50089">
    <property type="entry name" value="ZF_RING_2"/>
    <property type="match status" value="1"/>
</dbReference>
<sequence>MSTYEIEHDTPDPSTVPTQNQRRPDLSSFFSILSQITPAPDHRPHAVPVPGDVSSAFLSFAEVLERMRPAAQAEAENTGSEYGRDLIDGMIEGLLAQAGRPPREVEGVSEEYCDMLERVPKASLKPTDVCPICNIPFLEDEYPLVVELPCHPTHRFDMECVRPWLRLKGTCPLDRVDFAQQEREKAEAKRNLAAQDDEEEWDGMYG</sequence>
<reference evidence="4" key="1">
    <citation type="submission" date="2021-07" db="EMBL/GenBank/DDBJ databases">
        <authorList>
            <person name="Branca A.L. A."/>
        </authorList>
    </citation>
    <scope>NUCLEOTIDE SEQUENCE</scope>
</reference>
<gene>
    <name evidence="4" type="ORF">POLS_LOCUS9151</name>
</gene>
<evidence type="ECO:0000313" key="4">
    <source>
        <dbReference type="EMBL" id="CAG8267584.1"/>
    </source>
</evidence>